<keyword evidence="1" id="KW-0472">Membrane</keyword>
<dbReference type="AlphaFoldDB" id="A0A8I0Q573"/>
<sequence>MNPSQQAAFEAAAGPGMSPTVLNLLCIGALLAVLFLWAAWGLVDVYRGWANDSVRAAKLGQFAVRAVILLVVCIWMFAS</sequence>
<feature type="transmembrane region" description="Helical" evidence="1">
    <location>
        <begin position="21"/>
        <end position="42"/>
    </location>
</feature>
<dbReference type="NCBIfam" id="TIGR03758">
    <property type="entry name" value="conj_TIGR03758"/>
    <property type="match status" value="1"/>
</dbReference>
<keyword evidence="1" id="KW-0812">Transmembrane</keyword>
<evidence type="ECO:0000313" key="2">
    <source>
        <dbReference type="EMBL" id="MBE8612938.1"/>
    </source>
</evidence>
<protein>
    <submittedName>
        <fullName evidence="2">TIGR03758 family integrating conjugative element protein</fullName>
    </submittedName>
</protein>
<dbReference type="InterPro" id="IPR021676">
    <property type="entry name" value="DUF3262"/>
</dbReference>
<gene>
    <name evidence="2" type="ORF">CYG68_10970</name>
</gene>
<organism evidence="2 3">
    <name type="scientific">Morganella morganii</name>
    <name type="common">Proteus morganii</name>
    <dbReference type="NCBI Taxonomy" id="582"/>
    <lineage>
        <taxon>Bacteria</taxon>
        <taxon>Pseudomonadati</taxon>
        <taxon>Pseudomonadota</taxon>
        <taxon>Gammaproteobacteria</taxon>
        <taxon>Enterobacterales</taxon>
        <taxon>Morganellaceae</taxon>
        <taxon>Morganella</taxon>
    </lineage>
</organism>
<dbReference type="RefSeq" id="WP_193829823.1">
    <property type="nucleotide sequence ID" value="NZ_PKLF01000009.1"/>
</dbReference>
<comment type="caution">
    <text evidence="2">The sequence shown here is derived from an EMBL/GenBank/DDBJ whole genome shotgun (WGS) entry which is preliminary data.</text>
</comment>
<dbReference type="Pfam" id="PF11660">
    <property type="entry name" value="DUF3262"/>
    <property type="match status" value="1"/>
</dbReference>
<reference evidence="2" key="1">
    <citation type="submission" date="2017-12" db="EMBL/GenBank/DDBJ databases">
        <title>Genome sequencing and analysis.</title>
        <authorList>
            <person name="Huang Y.-T."/>
        </authorList>
    </citation>
    <scope>NUCLEOTIDE SEQUENCE</scope>
    <source>
        <strain evidence="2">VGH116</strain>
    </source>
</reference>
<accession>A0A8I0Q573</accession>
<evidence type="ECO:0000256" key="1">
    <source>
        <dbReference type="SAM" id="Phobius"/>
    </source>
</evidence>
<dbReference type="EMBL" id="PKLF01000009">
    <property type="protein sequence ID" value="MBE8612938.1"/>
    <property type="molecule type" value="Genomic_DNA"/>
</dbReference>
<proteinExistence type="predicted"/>
<dbReference type="Proteomes" id="UP000650477">
    <property type="component" value="Unassembled WGS sequence"/>
</dbReference>
<keyword evidence="1" id="KW-1133">Transmembrane helix</keyword>
<evidence type="ECO:0000313" key="3">
    <source>
        <dbReference type="Proteomes" id="UP000650477"/>
    </source>
</evidence>
<name>A0A8I0Q573_MORMO</name>
<feature type="transmembrane region" description="Helical" evidence="1">
    <location>
        <begin position="62"/>
        <end position="78"/>
    </location>
</feature>